<reference evidence="2" key="2">
    <citation type="submission" date="2020-05" db="UniProtKB">
        <authorList>
            <consortium name="EnsemblMetazoa"/>
        </authorList>
    </citation>
    <scope>IDENTIFICATION</scope>
</reference>
<dbReference type="VEuPathDB" id="VectorBase:ASIC018369"/>
<dbReference type="EnsemblMetazoa" id="ASIC018369-RA">
    <property type="protein sequence ID" value="ASIC018369-PA"/>
    <property type="gene ID" value="ASIC018369"/>
</dbReference>
<dbReference type="AlphaFoldDB" id="A0A084WHM3"/>
<dbReference type="EMBL" id="ATLV01023858">
    <property type="status" value="NOT_ANNOTATED_CDS"/>
    <property type="molecule type" value="Genomic_DNA"/>
</dbReference>
<name>A0A084WHM3_ANOSI</name>
<gene>
    <name evidence="1" type="ORF">ZHAS_00018369</name>
</gene>
<proteinExistence type="predicted"/>
<dbReference type="Proteomes" id="UP000030765">
    <property type="component" value="Unassembled WGS sequence"/>
</dbReference>
<evidence type="ECO:0000313" key="1">
    <source>
        <dbReference type="EMBL" id="KFB49717.1"/>
    </source>
</evidence>
<accession>A0A084WHM3</accession>
<evidence type="ECO:0000313" key="2">
    <source>
        <dbReference type="EnsemblMetazoa" id="ASIC018369-PA"/>
    </source>
</evidence>
<sequence>MLNNTLEACLPTLSYHLTHIVPTHSLTHEKCIEDTQRRGPGFDEFAGTGFGVPFAEERFGTLLAGAVRNSCRPSLQFEFDRGAKRTHISQSVSISEESYK</sequence>
<dbReference type="EMBL" id="KE525347">
    <property type="protein sequence ID" value="KFB49717.1"/>
    <property type="molecule type" value="Genomic_DNA"/>
</dbReference>
<protein>
    <submittedName>
        <fullName evidence="1 2">Uncharacterized protein</fullName>
    </submittedName>
</protein>
<reference evidence="1 3" key="1">
    <citation type="journal article" date="2014" name="BMC Genomics">
        <title>Genome sequence of Anopheles sinensis provides insight into genetics basis of mosquito competence for malaria parasites.</title>
        <authorList>
            <person name="Zhou D."/>
            <person name="Zhang D."/>
            <person name="Ding G."/>
            <person name="Shi L."/>
            <person name="Hou Q."/>
            <person name="Ye Y."/>
            <person name="Xu Y."/>
            <person name="Zhou H."/>
            <person name="Xiong C."/>
            <person name="Li S."/>
            <person name="Yu J."/>
            <person name="Hong S."/>
            <person name="Yu X."/>
            <person name="Zou P."/>
            <person name="Chen C."/>
            <person name="Chang X."/>
            <person name="Wang W."/>
            <person name="Lv Y."/>
            <person name="Sun Y."/>
            <person name="Ma L."/>
            <person name="Shen B."/>
            <person name="Zhu C."/>
        </authorList>
    </citation>
    <scope>NUCLEOTIDE SEQUENCE [LARGE SCALE GENOMIC DNA]</scope>
</reference>
<organism evidence="1">
    <name type="scientific">Anopheles sinensis</name>
    <name type="common">Mosquito</name>
    <dbReference type="NCBI Taxonomy" id="74873"/>
    <lineage>
        <taxon>Eukaryota</taxon>
        <taxon>Metazoa</taxon>
        <taxon>Ecdysozoa</taxon>
        <taxon>Arthropoda</taxon>
        <taxon>Hexapoda</taxon>
        <taxon>Insecta</taxon>
        <taxon>Pterygota</taxon>
        <taxon>Neoptera</taxon>
        <taxon>Endopterygota</taxon>
        <taxon>Diptera</taxon>
        <taxon>Nematocera</taxon>
        <taxon>Culicoidea</taxon>
        <taxon>Culicidae</taxon>
        <taxon>Anophelinae</taxon>
        <taxon>Anopheles</taxon>
    </lineage>
</organism>
<keyword evidence="3" id="KW-1185">Reference proteome</keyword>
<evidence type="ECO:0000313" key="3">
    <source>
        <dbReference type="Proteomes" id="UP000030765"/>
    </source>
</evidence>